<dbReference type="Proteomes" id="UP000040578">
    <property type="component" value="Unassembled WGS sequence"/>
</dbReference>
<name>A0ABP1YJK2_9GAMM</name>
<keyword evidence="1" id="KW-1133">Transmembrane helix</keyword>
<gene>
    <name evidence="2" type="ORF">ERS137967_03588</name>
</gene>
<sequence length="166" mass="18672">MQDPVNTTTTIVWTIRDILYAFGAVISTLAAGVAAFSAYRTVKRDLNSLGDSELKTLEMITKAETDFAKYNAEIMKHKEEKGEDFCLSQSMKALWDVHLHNVLNTYEISCQRFRDGKLDKKRFGKTYARRITAICSSPVYGPIINASPLNFSALLKANIELNDPED</sequence>
<evidence type="ECO:0000256" key="1">
    <source>
        <dbReference type="SAM" id="Phobius"/>
    </source>
</evidence>
<feature type="transmembrane region" description="Helical" evidence="1">
    <location>
        <begin position="18"/>
        <end position="39"/>
    </location>
</feature>
<organism evidence="2 3">
    <name type="scientific">Yersinia nurmii</name>
    <dbReference type="NCBI Taxonomy" id="685706"/>
    <lineage>
        <taxon>Bacteria</taxon>
        <taxon>Pseudomonadati</taxon>
        <taxon>Pseudomonadota</taxon>
        <taxon>Gammaproteobacteria</taxon>
        <taxon>Enterobacterales</taxon>
        <taxon>Yersiniaceae</taxon>
        <taxon>Yersinia</taxon>
    </lineage>
</organism>
<proteinExistence type="predicted"/>
<keyword evidence="1" id="KW-0472">Membrane</keyword>
<evidence type="ECO:0000313" key="2">
    <source>
        <dbReference type="EMBL" id="CNF21812.1"/>
    </source>
</evidence>
<evidence type="ECO:0000313" key="3">
    <source>
        <dbReference type="Proteomes" id="UP000040578"/>
    </source>
</evidence>
<keyword evidence="1" id="KW-0812">Transmembrane</keyword>
<dbReference type="RefSeq" id="WP_049602017.1">
    <property type="nucleotide sequence ID" value="NZ_CPYD01000017.1"/>
</dbReference>
<reference evidence="2 3" key="1">
    <citation type="submission" date="2015-03" db="EMBL/GenBank/DDBJ databases">
        <authorList>
            <consortium name="Pathogen Informatics"/>
            <person name="Murphy D."/>
        </authorList>
    </citation>
    <scope>NUCLEOTIDE SEQUENCE [LARGE SCALE GENOMIC DNA]</scope>
    <source>
        <strain evidence="3">type strain: CIP110231</strain>
    </source>
</reference>
<dbReference type="EMBL" id="CPYD01000017">
    <property type="protein sequence ID" value="CNF21812.1"/>
    <property type="molecule type" value="Genomic_DNA"/>
</dbReference>
<protein>
    <submittedName>
        <fullName evidence="2">Uncharacterized protein</fullName>
    </submittedName>
</protein>
<keyword evidence="3" id="KW-1185">Reference proteome</keyword>
<comment type="caution">
    <text evidence="2">The sequence shown here is derived from an EMBL/GenBank/DDBJ whole genome shotgun (WGS) entry which is preliminary data.</text>
</comment>
<accession>A0ABP1YJK2</accession>